<dbReference type="RefSeq" id="WP_126692566.1">
    <property type="nucleotide sequence ID" value="NZ_RXOF01000003.1"/>
</dbReference>
<dbReference type="Proteomes" id="UP000282184">
    <property type="component" value="Unassembled WGS sequence"/>
</dbReference>
<feature type="chain" id="PRO_5018757755" evidence="1">
    <location>
        <begin position="21"/>
        <end position="169"/>
    </location>
</feature>
<accession>A0A3S0HQ22</accession>
<evidence type="ECO:0000313" key="2">
    <source>
        <dbReference type="EMBL" id="RTQ51674.1"/>
    </source>
</evidence>
<evidence type="ECO:0000313" key="3">
    <source>
        <dbReference type="Proteomes" id="UP000282184"/>
    </source>
</evidence>
<dbReference type="EMBL" id="RXOF01000003">
    <property type="protein sequence ID" value="RTQ51674.1"/>
    <property type="molecule type" value="Genomic_DNA"/>
</dbReference>
<dbReference type="AlphaFoldDB" id="A0A3S0HQ22"/>
<comment type="caution">
    <text evidence="2">The sequence shown here is derived from an EMBL/GenBank/DDBJ whole genome shotgun (WGS) entry which is preliminary data.</text>
</comment>
<organism evidence="2 3">
    <name type="scientific">Hymenobacter gummosus</name>
    <dbReference type="NCBI Taxonomy" id="1776032"/>
    <lineage>
        <taxon>Bacteria</taxon>
        <taxon>Pseudomonadati</taxon>
        <taxon>Bacteroidota</taxon>
        <taxon>Cytophagia</taxon>
        <taxon>Cytophagales</taxon>
        <taxon>Hymenobacteraceae</taxon>
        <taxon>Hymenobacter</taxon>
    </lineage>
</organism>
<sequence>MTANPTIILLICASTRLLSAGTAASSAEPPRPPLTLRWKTLADTARYSVKYVSLNFDAAPRTTGGDVLSFLNNPQYPAIQLSNRQEWQLYRLATTPAFYSEGDCGTFHLNAGFVVYQGSRIVGTINVGCGFNQWNYAPHNPQAKWGGLNDQGFRAMQQLLDDIYAHSKP</sequence>
<name>A0A3S0HQ22_9BACT</name>
<keyword evidence="3" id="KW-1185">Reference proteome</keyword>
<reference evidence="2 3" key="1">
    <citation type="submission" date="2018-12" db="EMBL/GenBank/DDBJ databases">
        <title>Hymenobacter gummosus sp. nov., isolated from a spring.</title>
        <authorList>
            <person name="Nie L."/>
        </authorList>
    </citation>
    <scope>NUCLEOTIDE SEQUENCE [LARGE SCALE GENOMIC DNA]</scope>
    <source>
        <strain evidence="2 3">KCTC 52166</strain>
    </source>
</reference>
<evidence type="ECO:0000256" key="1">
    <source>
        <dbReference type="SAM" id="SignalP"/>
    </source>
</evidence>
<protein>
    <submittedName>
        <fullName evidence="2">Uncharacterized protein</fullName>
    </submittedName>
</protein>
<proteinExistence type="predicted"/>
<keyword evidence="1" id="KW-0732">Signal</keyword>
<feature type="signal peptide" evidence="1">
    <location>
        <begin position="1"/>
        <end position="20"/>
    </location>
</feature>
<dbReference type="OrthoDB" id="9970958at2"/>
<gene>
    <name evidence="2" type="ORF">EJV47_07715</name>
</gene>